<evidence type="ECO:0000256" key="1">
    <source>
        <dbReference type="SAM" id="MobiDB-lite"/>
    </source>
</evidence>
<name>A0A7S4PCF7_9EUKA</name>
<sequence>MARPKRKQTPSSKRKSQSFPSTQAAKANIHAKAQIVSSGEASRHPMRTRTSAASQTTSKVVPKTKTVVKVVAKRRAKKTVKAQPVERQAMVTQKKGTMKKSTAAIQPKISVPPPKKAGKSVPSVSKKPSRPPARSTSSATTVIKSKIPKTARKPTSFTPPKNHRPNIILTIDPEELTTWSPAKPLASPSVATPKKRRTEAEIETPPMSVLKKKDIIVAKKTPKKRYLNEDQLRMIQQLYEHSP</sequence>
<feature type="region of interest" description="Disordered" evidence="1">
    <location>
        <begin position="75"/>
        <end position="207"/>
    </location>
</feature>
<feature type="compositionally biased region" description="Low complexity" evidence="1">
    <location>
        <begin position="48"/>
        <end position="62"/>
    </location>
</feature>
<accession>A0A7S4PCF7</accession>
<dbReference type="EMBL" id="HBKR01033458">
    <property type="protein sequence ID" value="CAE2330525.1"/>
    <property type="molecule type" value="Transcribed_RNA"/>
</dbReference>
<feature type="compositionally biased region" description="Basic residues" evidence="1">
    <location>
        <begin position="1"/>
        <end position="16"/>
    </location>
</feature>
<organism evidence="2">
    <name type="scientific">Paramoeba aestuarina</name>
    <dbReference type="NCBI Taxonomy" id="180227"/>
    <lineage>
        <taxon>Eukaryota</taxon>
        <taxon>Amoebozoa</taxon>
        <taxon>Discosea</taxon>
        <taxon>Flabellinia</taxon>
        <taxon>Dactylopodida</taxon>
        <taxon>Paramoebidae</taxon>
        <taxon>Paramoeba</taxon>
    </lineage>
</organism>
<evidence type="ECO:0000313" key="2">
    <source>
        <dbReference type="EMBL" id="CAE2330525.1"/>
    </source>
</evidence>
<feature type="compositionally biased region" description="Polar residues" evidence="1">
    <location>
        <begin position="90"/>
        <end position="104"/>
    </location>
</feature>
<feature type="compositionally biased region" description="Low complexity" evidence="1">
    <location>
        <begin position="119"/>
        <end position="141"/>
    </location>
</feature>
<feature type="region of interest" description="Disordered" evidence="1">
    <location>
        <begin position="1"/>
        <end position="62"/>
    </location>
</feature>
<reference evidence="2" key="1">
    <citation type="submission" date="2021-01" db="EMBL/GenBank/DDBJ databases">
        <authorList>
            <person name="Corre E."/>
            <person name="Pelletier E."/>
            <person name="Niang G."/>
            <person name="Scheremetjew M."/>
            <person name="Finn R."/>
            <person name="Kale V."/>
            <person name="Holt S."/>
            <person name="Cochrane G."/>
            <person name="Meng A."/>
            <person name="Brown T."/>
            <person name="Cohen L."/>
        </authorList>
    </citation>
    <scope>NUCLEOTIDE SEQUENCE</scope>
    <source>
        <strain evidence="2">SoJaBio B1-5/56/2</strain>
    </source>
</reference>
<gene>
    <name evidence="2" type="ORF">NAES01612_LOCUS21950</name>
</gene>
<protein>
    <submittedName>
        <fullName evidence="2">Uncharacterized protein</fullName>
    </submittedName>
</protein>
<proteinExistence type="predicted"/>
<dbReference type="AlphaFoldDB" id="A0A7S4PCF7"/>